<dbReference type="EMBL" id="JALDAX010000003">
    <property type="protein sequence ID" value="MCI3240249.1"/>
    <property type="molecule type" value="Genomic_DNA"/>
</dbReference>
<dbReference type="Proteomes" id="UP001165270">
    <property type="component" value="Unassembled WGS sequence"/>
</dbReference>
<evidence type="ECO:0000313" key="3">
    <source>
        <dbReference type="EMBL" id="MCI3240249.1"/>
    </source>
</evidence>
<proteinExistence type="predicted"/>
<name>A0ABS9XDS5_9ACTN</name>
<dbReference type="InterPro" id="IPR056911">
    <property type="entry name" value="Phage_Znf_bind_put"/>
</dbReference>
<organism evidence="3 4">
    <name type="scientific">Streptomyces spinosisporus</name>
    <dbReference type="NCBI Taxonomy" id="2927582"/>
    <lineage>
        <taxon>Bacteria</taxon>
        <taxon>Bacillati</taxon>
        <taxon>Actinomycetota</taxon>
        <taxon>Actinomycetes</taxon>
        <taxon>Kitasatosporales</taxon>
        <taxon>Streptomycetaceae</taxon>
        <taxon>Streptomyces</taxon>
    </lineage>
</organism>
<reference evidence="3" key="1">
    <citation type="submission" date="2022-03" db="EMBL/GenBank/DDBJ databases">
        <title>Streptomyces 7R015 and 7R016 isolated from Barleria lupulina in Thailand.</title>
        <authorList>
            <person name="Kanchanasin P."/>
            <person name="Phongsopitanun W."/>
            <person name="Tanasupawat S."/>
        </authorList>
    </citation>
    <scope>NUCLEOTIDE SEQUENCE</scope>
    <source>
        <strain evidence="3">7R016</strain>
    </source>
</reference>
<keyword evidence="4" id="KW-1185">Reference proteome</keyword>
<feature type="domain" description="DNA-binding phage zinc finger" evidence="2">
    <location>
        <begin position="152"/>
        <end position="196"/>
    </location>
</feature>
<gene>
    <name evidence="3" type="ORF">MQN93_10995</name>
</gene>
<evidence type="ECO:0000313" key="4">
    <source>
        <dbReference type="Proteomes" id="UP001165270"/>
    </source>
</evidence>
<evidence type="ECO:0000256" key="1">
    <source>
        <dbReference type="SAM" id="MobiDB-lite"/>
    </source>
</evidence>
<comment type="caution">
    <text evidence="3">The sequence shown here is derived from an EMBL/GenBank/DDBJ whole genome shotgun (WGS) entry which is preliminary data.</text>
</comment>
<accession>A0ABS9XDS5</accession>
<feature type="region of interest" description="Disordered" evidence="1">
    <location>
        <begin position="147"/>
        <end position="188"/>
    </location>
</feature>
<evidence type="ECO:0000259" key="2">
    <source>
        <dbReference type="Pfam" id="PF24623"/>
    </source>
</evidence>
<dbReference type="RefSeq" id="WP_242709318.1">
    <property type="nucleotide sequence ID" value="NZ_JALDAX010000003.1"/>
</dbReference>
<protein>
    <recommendedName>
        <fullName evidence="2">DNA-binding phage zinc finger domain-containing protein</fullName>
    </recommendedName>
</protein>
<feature type="compositionally biased region" description="Basic and acidic residues" evidence="1">
    <location>
        <begin position="148"/>
        <end position="159"/>
    </location>
</feature>
<dbReference type="Pfam" id="PF24623">
    <property type="entry name" value="Phage_zn_bind_8"/>
    <property type="match status" value="1"/>
</dbReference>
<sequence length="230" mass="24283">MNSQEATALCAYVHQLCPQQRFNEHTPDVWGDVLAPYALDEARAAVVTVAARQAFIAPAEIITEIKARRAERIELANIVYDGNPLETGAESAENLREIIRAAGDGLTGPSSIAGSLGTAERPALPPGADPGPYAGRAAAARAAIGKMPADRDTSQDPRGRGCRRCGATPGSSCTTNGQRRRDVHPVRLEDTKRAAAGLPLLDHDQDEARIKAASAAALARDDQEQEAEAS</sequence>
<feature type="compositionally biased region" description="Basic and acidic residues" evidence="1">
    <location>
        <begin position="179"/>
        <end position="188"/>
    </location>
</feature>